<reference evidence="2 3" key="1">
    <citation type="journal article" date="2018" name="PLoS ONE">
        <title>The draft genome of Kipferlia bialata reveals reductive genome evolution in fornicate parasites.</title>
        <authorList>
            <person name="Tanifuji G."/>
            <person name="Takabayashi S."/>
            <person name="Kume K."/>
            <person name="Takagi M."/>
            <person name="Nakayama T."/>
            <person name="Kamikawa R."/>
            <person name="Inagaki Y."/>
            <person name="Hashimoto T."/>
        </authorList>
    </citation>
    <scope>NUCLEOTIDE SEQUENCE [LARGE SCALE GENOMIC DNA]</scope>
    <source>
        <strain evidence="2">NY0173</strain>
    </source>
</reference>
<dbReference type="EMBL" id="BDIP01001409">
    <property type="protein sequence ID" value="GIQ84342.1"/>
    <property type="molecule type" value="Genomic_DNA"/>
</dbReference>
<evidence type="ECO:0000313" key="2">
    <source>
        <dbReference type="EMBL" id="GIQ84342.1"/>
    </source>
</evidence>
<organism evidence="2 3">
    <name type="scientific">Kipferlia bialata</name>
    <dbReference type="NCBI Taxonomy" id="797122"/>
    <lineage>
        <taxon>Eukaryota</taxon>
        <taxon>Metamonada</taxon>
        <taxon>Carpediemonas-like organisms</taxon>
        <taxon>Kipferlia</taxon>
    </lineage>
</organism>
<name>A0A9K3GIS6_9EUKA</name>
<feature type="compositionally biased region" description="Basic and acidic residues" evidence="1">
    <location>
        <begin position="375"/>
        <end position="384"/>
    </location>
</feature>
<protein>
    <recommendedName>
        <fullName evidence="4">Sfi1 spindle body domain-containing protein</fullName>
    </recommendedName>
</protein>
<feature type="region of interest" description="Disordered" evidence="1">
    <location>
        <begin position="329"/>
        <end position="400"/>
    </location>
</feature>
<comment type="caution">
    <text evidence="2">The sequence shown here is derived from an EMBL/GenBank/DDBJ whole genome shotgun (WGS) entry which is preliminary data.</text>
</comment>
<gene>
    <name evidence="2" type="ORF">KIPB_005816</name>
</gene>
<sequence>MPHSRLQRLSAMRVLVEAAQGLERQRVALLVDRAEAVSAELREVNLTIQREREGGADTPEGVVRPRDPPTAPLLLSSLTLPHHTSFPRGQALPSKAELHRQVLRNRLRLCQRRAVLHAWRASARVASFRDQLISAEHAGTARLDCLFTTHLWHMHMVAGRVYGRGLQRRVLAAMQSGVGRKERLREGYLSVRQIGDTAVAWHTLNHMRHLLRQSSARSQYEGAAETIDALVTCSKVLHCMRLARDNRTRGRLSSLGLNQGGEGVERRRLRQYRERQMRAVSVIHQCVAEGLKGNTDGMTEVAVPLGLAAMERERRGGRQTIGARIAQAEREREAERGAELEEASSAPLSMTLTSVGGMGRGSMLRTTPARLPRPSSDRERERETLSVTGHLGSTGRITHSTPSLRTMSVMHGDQAGGMTGSRVGVDIEGDGDGEGTHQWVVVESSNAGMRSTLRSIKQRVRTQQETHYCMADPTLALQNAYTSWRIHCDALPSVSTSPLPPATIRAVATLPPHSACAALCSIRSAQRSLHLWRQALLQQRLLGRADVVRDRSLLSIALCMWRRDALVVREREQEGVQHRLDTAVARAWLSRWRLALQEKEREQERRGDRAFLFVMGRRQIRAWRETTVSERRDRDTEAAARATLQKWQASRALRAWAGVASNRGRLRRAVRVVIQMRYSRMSSDLFTLWRGVAARKAALRRCLQISAPFYAYRSKVPQAVETADTARQAFLAWKHLASTSERKRESDLRDRTCQLFRRGMLLSGAFAGWSVVLQRQRTAQALYDQGTRERAVRVLAVWRERRKAISACSDSLTFHRDSTTRATLFRVWHDAAMHKRQTRETVLRQYITQWRRQARLLNRRMPRAVGKVLAQRYGLRVWLRALDTRVRLRNAAEYSEQTLQRQALQVWQAKAVYTRDLKRHETAAALAHRYHTQHRALAAWHGTLARKVGIAALRQ</sequence>
<keyword evidence="3" id="KW-1185">Reference proteome</keyword>
<feature type="compositionally biased region" description="Basic and acidic residues" evidence="1">
    <location>
        <begin position="329"/>
        <end position="339"/>
    </location>
</feature>
<feature type="non-terminal residue" evidence="2">
    <location>
        <position position="1"/>
    </location>
</feature>
<accession>A0A9K3GIS6</accession>
<proteinExistence type="predicted"/>
<evidence type="ECO:0000313" key="3">
    <source>
        <dbReference type="Proteomes" id="UP000265618"/>
    </source>
</evidence>
<dbReference type="Proteomes" id="UP000265618">
    <property type="component" value="Unassembled WGS sequence"/>
</dbReference>
<evidence type="ECO:0000256" key="1">
    <source>
        <dbReference type="SAM" id="MobiDB-lite"/>
    </source>
</evidence>
<evidence type="ECO:0008006" key="4">
    <source>
        <dbReference type="Google" id="ProtNLM"/>
    </source>
</evidence>
<dbReference type="AlphaFoldDB" id="A0A9K3GIS6"/>